<reference evidence="1 2" key="1">
    <citation type="submission" date="2019-06" db="EMBL/GenBank/DDBJ databases">
        <title>Whole genome shotgun sequence of Streptomyces gardneri NBRC 12865.</title>
        <authorList>
            <person name="Hosoyama A."/>
            <person name="Uohara A."/>
            <person name="Ohji S."/>
            <person name="Ichikawa N."/>
        </authorList>
    </citation>
    <scope>NUCLEOTIDE SEQUENCE [LARGE SCALE GENOMIC DNA]</scope>
    <source>
        <strain evidence="1 2">NBRC 12865</strain>
    </source>
</reference>
<gene>
    <name evidence="1" type="ORF">SGA01_09100</name>
</gene>
<dbReference type="AlphaFoldDB" id="A0A4Y3RBZ9"/>
<sequence length="69" mass="7482">MLARRSPTDWGADLAAIVDDLCKRADRVAVTGIPPFTAFPSLPGALGRYLARRAGALDEISRRICAERL</sequence>
<evidence type="ECO:0000313" key="1">
    <source>
        <dbReference type="EMBL" id="GEB55305.1"/>
    </source>
</evidence>
<comment type="caution">
    <text evidence="1">The sequence shown here is derived from an EMBL/GenBank/DDBJ whole genome shotgun (WGS) entry which is preliminary data.</text>
</comment>
<organism evidence="1 2">
    <name type="scientific">Streptomyces gardneri</name>
    <dbReference type="NCBI Taxonomy" id="66892"/>
    <lineage>
        <taxon>Bacteria</taxon>
        <taxon>Bacillati</taxon>
        <taxon>Actinomycetota</taxon>
        <taxon>Actinomycetes</taxon>
        <taxon>Kitasatosporales</taxon>
        <taxon>Streptomycetaceae</taxon>
        <taxon>Streptomyces</taxon>
    </lineage>
</organism>
<dbReference type="EMBL" id="BJMN01000005">
    <property type="protein sequence ID" value="GEB55305.1"/>
    <property type="molecule type" value="Genomic_DNA"/>
</dbReference>
<dbReference type="Proteomes" id="UP000315226">
    <property type="component" value="Unassembled WGS sequence"/>
</dbReference>
<name>A0A4Y3RBZ9_9ACTN</name>
<accession>A0A4Y3RBZ9</accession>
<proteinExistence type="predicted"/>
<dbReference type="RefSeq" id="WP_141293468.1">
    <property type="nucleotide sequence ID" value="NZ_BJMN01000005.1"/>
</dbReference>
<protein>
    <submittedName>
        <fullName evidence="1">Uncharacterized protein</fullName>
    </submittedName>
</protein>
<evidence type="ECO:0000313" key="2">
    <source>
        <dbReference type="Proteomes" id="UP000315226"/>
    </source>
</evidence>
<dbReference type="OrthoDB" id="9804395at2"/>
<keyword evidence="2" id="KW-1185">Reference proteome</keyword>